<sequence>MIVVDASVLVNLLVYADGDGQKAREALLRDADWTAPEHWKVEVFSVIRSLAIGQKIDEAIAIQAVVQLPHLAVESAQLDGLLARMWRLRDNISGHDSAYVALAQVRKSTLFTADARLARAAAAHCGVELV</sequence>
<keyword evidence="6" id="KW-0800">Toxin</keyword>
<protein>
    <recommendedName>
        <fullName evidence="6">Ribonuclease VapC</fullName>
        <shortName evidence="6">RNase VapC</shortName>
        <ecNumber evidence="6">3.1.-.-</ecNumber>
    </recommendedName>
    <alternativeName>
        <fullName evidence="6">Toxin VapC</fullName>
    </alternativeName>
</protein>
<dbReference type="PANTHER" id="PTHR35901">
    <property type="entry name" value="RIBONUCLEASE VAPC3"/>
    <property type="match status" value="1"/>
</dbReference>
<evidence type="ECO:0000256" key="4">
    <source>
        <dbReference type="ARBA" id="ARBA00022801"/>
    </source>
</evidence>
<comment type="cofactor">
    <cofactor evidence="6">
        <name>Mg(2+)</name>
        <dbReference type="ChEBI" id="CHEBI:18420"/>
    </cofactor>
</comment>
<comment type="caution">
    <text evidence="8">The sequence shown here is derived from an EMBL/GenBank/DDBJ whole genome shotgun (WGS) entry which is preliminary data.</text>
</comment>
<dbReference type="InterPro" id="IPR002716">
    <property type="entry name" value="PIN_dom"/>
</dbReference>
<gene>
    <name evidence="6" type="primary">vapC</name>
    <name evidence="8" type="ORF">GCM10023321_67850</name>
</gene>
<evidence type="ECO:0000259" key="7">
    <source>
        <dbReference type="Pfam" id="PF01850"/>
    </source>
</evidence>
<organism evidence="8 9">
    <name type="scientific">Pseudonocardia eucalypti</name>
    <dbReference type="NCBI Taxonomy" id="648755"/>
    <lineage>
        <taxon>Bacteria</taxon>
        <taxon>Bacillati</taxon>
        <taxon>Actinomycetota</taxon>
        <taxon>Actinomycetes</taxon>
        <taxon>Pseudonocardiales</taxon>
        <taxon>Pseudonocardiaceae</taxon>
        <taxon>Pseudonocardia</taxon>
    </lineage>
</organism>
<dbReference type="Gene3D" id="3.40.50.1010">
    <property type="entry name" value="5'-nuclease"/>
    <property type="match status" value="1"/>
</dbReference>
<name>A0ABP9R1C6_9PSEU</name>
<keyword evidence="9" id="KW-1185">Reference proteome</keyword>
<evidence type="ECO:0000256" key="6">
    <source>
        <dbReference type="HAMAP-Rule" id="MF_00265"/>
    </source>
</evidence>
<dbReference type="CDD" id="cd09873">
    <property type="entry name" value="PIN_Pae0151-like"/>
    <property type="match status" value="1"/>
</dbReference>
<dbReference type="InterPro" id="IPR051619">
    <property type="entry name" value="TypeII_TA_RNase_PINc/VapC"/>
</dbReference>
<evidence type="ECO:0000313" key="8">
    <source>
        <dbReference type="EMBL" id="GAA5170550.1"/>
    </source>
</evidence>
<evidence type="ECO:0000256" key="2">
    <source>
        <dbReference type="ARBA" id="ARBA00022722"/>
    </source>
</evidence>
<dbReference type="Proteomes" id="UP001428817">
    <property type="component" value="Unassembled WGS sequence"/>
</dbReference>
<evidence type="ECO:0000313" key="9">
    <source>
        <dbReference type="Proteomes" id="UP001428817"/>
    </source>
</evidence>
<dbReference type="RefSeq" id="WP_185059987.1">
    <property type="nucleotide sequence ID" value="NZ_BAABJP010000044.1"/>
</dbReference>
<accession>A0ABP9R1C6</accession>
<keyword evidence="4 6" id="KW-0378">Hydrolase</keyword>
<dbReference type="InterPro" id="IPR044153">
    <property type="entry name" value="PIN_Pae0151-like"/>
</dbReference>
<reference evidence="9" key="1">
    <citation type="journal article" date="2019" name="Int. J. Syst. Evol. Microbiol.">
        <title>The Global Catalogue of Microorganisms (GCM) 10K type strain sequencing project: providing services to taxonomists for standard genome sequencing and annotation.</title>
        <authorList>
            <consortium name="The Broad Institute Genomics Platform"/>
            <consortium name="The Broad Institute Genome Sequencing Center for Infectious Disease"/>
            <person name="Wu L."/>
            <person name="Ma J."/>
        </authorList>
    </citation>
    <scope>NUCLEOTIDE SEQUENCE [LARGE SCALE GENOMIC DNA]</scope>
    <source>
        <strain evidence="9">JCM 18303</strain>
    </source>
</reference>
<keyword evidence="1 6" id="KW-1277">Toxin-antitoxin system</keyword>
<feature type="domain" description="PIN" evidence="7">
    <location>
        <begin position="2"/>
        <end position="121"/>
    </location>
</feature>
<proteinExistence type="inferred from homology"/>
<dbReference type="InterPro" id="IPR029060">
    <property type="entry name" value="PIN-like_dom_sf"/>
</dbReference>
<feature type="binding site" evidence="6">
    <location>
        <position position="96"/>
    </location>
    <ligand>
        <name>Mg(2+)</name>
        <dbReference type="ChEBI" id="CHEBI:18420"/>
    </ligand>
</feature>
<dbReference type="Pfam" id="PF01850">
    <property type="entry name" value="PIN"/>
    <property type="match status" value="1"/>
</dbReference>
<dbReference type="EC" id="3.1.-.-" evidence="6"/>
<dbReference type="PANTHER" id="PTHR35901:SF1">
    <property type="entry name" value="EXONUCLEASE VAPC9"/>
    <property type="match status" value="1"/>
</dbReference>
<keyword evidence="5 6" id="KW-0460">Magnesium</keyword>
<evidence type="ECO:0000256" key="5">
    <source>
        <dbReference type="ARBA" id="ARBA00022842"/>
    </source>
</evidence>
<keyword evidence="3 6" id="KW-0479">Metal-binding</keyword>
<evidence type="ECO:0000256" key="3">
    <source>
        <dbReference type="ARBA" id="ARBA00022723"/>
    </source>
</evidence>
<dbReference type="HAMAP" id="MF_00265">
    <property type="entry name" value="VapC_Nob1"/>
    <property type="match status" value="1"/>
</dbReference>
<comment type="function">
    <text evidence="6">Toxic component of a toxin-antitoxin (TA) system. An RNase.</text>
</comment>
<dbReference type="SUPFAM" id="SSF88723">
    <property type="entry name" value="PIN domain-like"/>
    <property type="match status" value="1"/>
</dbReference>
<dbReference type="InterPro" id="IPR022907">
    <property type="entry name" value="VapC_family"/>
</dbReference>
<dbReference type="EMBL" id="BAABJP010000044">
    <property type="protein sequence ID" value="GAA5170550.1"/>
    <property type="molecule type" value="Genomic_DNA"/>
</dbReference>
<evidence type="ECO:0000256" key="1">
    <source>
        <dbReference type="ARBA" id="ARBA00022649"/>
    </source>
</evidence>
<keyword evidence="2 6" id="KW-0540">Nuclease</keyword>
<feature type="binding site" evidence="6">
    <location>
        <position position="5"/>
    </location>
    <ligand>
        <name>Mg(2+)</name>
        <dbReference type="ChEBI" id="CHEBI:18420"/>
    </ligand>
</feature>
<comment type="similarity">
    <text evidence="6">Belongs to the PINc/VapC protein family.</text>
</comment>